<protein>
    <recommendedName>
        <fullName evidence="3">SbsA Ig-like domain-containing protein</fullName>
    </recommendedName>
</protein>
<reference evidence="4 5" key="1">
    <citation type="submission" date="2014-06" db="EMBL/GenBank/DDBJ databases">
        <title>Genome characterization of distinct group I Clostridium botulinum lineages.</title>
        <authorList>
            <person name="Giordani F."/>
            <person name="Anselmo A."/>
            <person name="Fillo S."/>
            <person name="Palozzi A.M."/>
            <person name="Fortunato A."/>
            <person name="Gentile B."/>
            <person name="Ciammaruconi A."/>
            <person name="Anniballi F."/>
            <person name="De Medici D."/>
            <person name="Lista F."/>
        </authorList>
    </citation>
    <scope>NUCLEOTIDE SEQUENCE [LARGE SCALE GENOMIC DNA]</scope>
    <source>
        <strain evidence="4 5">B2 450</strain>
    </source>
</reference>
<dbReference type="EMBL" id="JXSU01000006">
    <property type="protein sequence ID" value="KIS25366.1"/>
    <property type="molecule type" value="Genomic_DNA"/>
</dbReference>
<dbReference type="PATRIC" id="fig|1379739.3.peg.698"/>
<evidence type="ECO:0000256" key="2">
    <source>
        <dbReference type="SAM" id="SignalP"/>
    </source>
</evidence>
<organism evidence="4 5">
    <name type="scientific">Clostridium botulinum B2 450</name>
    <dbReference type="NCBI Taxonomy" id="1379739"/>
    <lineage>
        <taxon>Bacteria</taxon>
        <taxon>Bacillati</taxon>
        <taxon>Bacillota</taxon>
        <taxon>Clostridia</taxon>
        <taxon>Eubacteriales</taxon>
        <taxon>Clostridiaceae</taxon>
        <taxon>Clostridium</taxon>
    </lineage>
</organism>
<proteinExistence type="predicted"/>
<evidence type="ECO:0000313" key="4">
    <source>
        <dbReference type="EMBL" id="KIS25366.1"/>
    </source>
</evidence>
<dbReference type="Gene3D" id="2.130.10.10">
    <property type="entry name" value="YVTN repeat-like/Quinoprotein amine dehydrogenase"/>
    <property type="match status" value="2"/>
</dbReference>
<sequence>MKKIVTYFFLTLCFMVILCNFNGDIKAQSDYKTLKEYNNVAITKNWSIKFNREIYTDSVKEDSIIVQDSKGNKVSTKLEIAQDKKSIIVKAPVGGYKYSESYILQVNPQIKSQKGEEMKNGYMIKFTTAAQSTKTDFTKKGIFTNFGAIEQGFQINKGIMYHNKKNEPVLYGGTIVMGGGSCNFFAFNTITKELEKMISIPNSEGIISMVSDGDFVYFGTYNSATLYRYNIKTETLDKLTDVKNDNYIWDIKAYGNRIYLSTSPRSRIYKYYIKENKLEDLGSFSNEQYGKSIEYYNGKVYAGIGSKAGLIQYDEKTKAKNNILPSKYSGQFVNYLKVEDSKLFVVLYPSFTVLSYDLKTNKFTERMNTISNKYYDYYPEFNDNFITFKGPDGYIFHYDKVNDKLMCLQYNGGGITSSGVVNNSYIASINQDGYYIENELNGANPKKIHLSSKGLKGTAAKPVYMYPYNDKIYFGGKMLSVYDVNSKTSIFKEVRGEVKSISILNDSLYTGNYADAKLWRYDKSAIDDPDSVNFTDENYFLKQIPTGYNQNRPSKMISNPKLGTVTVLSEPSPGNYGGTVTTYNKNNGEFYIRNNVVPNQYIHSMAYDTNKPSVAYLGSSSIYNYGSQTLNENAHLVKYDVITQSKLFDIIPEAGSKRVASVAYLDDKVYCVTNNGTLISMDANTGKVLKKVTNFWYREICASVDGNLYGLTNRGFWKIDRNTLNAIVLKNNLTDPTRLNEDPITGKIYFYDNLTLWSYQ</sequence>
<dbReference type="OrthoDB" id="843723at2"/>
<dbReference type="Pfam" id="PF13205">
    <property type="entry name" value="Big_5"/>
    <property type="match status" value="1"/>
</dbReference>
<dbReference type="SUPFAM" id="SSF63825">
    <property type="entry name" value="YWTD domain"/>
    <property type="match status" value="1"/>
</dbReference>
<dbReference type="InterPro" id="IPR015943">
    <property type="entry name" value="WD40/YVTN_repeat-like_dom_sf"/>
</dbReference>
<feature type="chain" id="PRO_5038463382" description="SbsA Ig-like domain-containing protein" evidence="2">
    <location>
        <begin position="19"/>
        <end position="760"/>
    </location>
</feature>
<dbReference type="InterPro" id="IPR032812">
    <property type="entry name" value="SbsA_Ig"/>
</dbReference>
<name>A0A0D1C2Q2_CLOBO</name>
<gene>
    <name evidence="4" type="ORF">N495_01955</name>
</gene>
<keyword evidence="1 2" id="KW-0732">Signal</keyword>
<evidence type="ECO:0000256" key="1">
    <source>
        <dbReference type="ARBA" id="ARBA00022729"/>
    </source>
</evidence>
<dbReference type="Proteomes" id="UP000032250">
    <property type="component" value="Unassembled WGS sequence"/>
</dbReference>
<dbReference type="InterPro" id="IPR011047">
    <property type="entry name" value="Quinoprotein_ADH-like_sf"/>
</dbReference>
<dbReference type="SUPFAM" id="SSF50998">
    <property type="entry name" value="Quinoprotein alcohol dehydrogenase-like"/>
    <property type="match status" value="1"/>
</dbReference>
<dbReference type="HOGENOM" id="CLU_366696_0_0_9"/>
<accession>A0A0D1C2Q2</accession>
<dbReference type="RefSeq" id="WP_043031126.1">
    <property type="nucleotide sequence ID" value="NZ_JXSU01000006.1"/>
</dbReference>
<evidence type="ECO:0000313" key="5">
    <source>
        <dbReference type="Proteomes" id="UP000032250"/>
    </source>
</evidence>
<comment type="caution">
    <text evidence="4">The sequence shown here is derived from an EMBL/GenBank/DDBJ whole genome shotgun (WGS) entry which is preliminary data.</text>
</comment>
<dbReference type="AlphaFoldDB" id="A0A0D1C2Q2"/>
<feature type="signal peptide" evidence="2">
    <location>
        <begin position="1"/>
        <end position="18"/>
    </location>
</feature>
<evidence type="ECO:0000259" key="3">
    <source>
        <dbReference type="Pfam" id="PF13205"/>
    </source>
</evidence>
<feature type="domain" description="SbsA Ig-like" evidence="3">
    <location>
        <begin position="38"/>
        <end position="128"/>
    </location>
</feature>